<evidence type="ECO:0000256" key="1">
    <source>
        <dbReference type="ARBA" id="ARBA00012528"/>
    </source>
</evidence>
<dbReference type="EMBL" id="AP027081">
    <property type="protein sequence ID" value="BDU78202.1"/>
    <property type="molecule type" value="Genomic_DNA"/>
</dbReference>
<dbReference type="FunFam" id="3.30.70.270:FF:000001">
    <property type="entry name" value="Diguanylate cyclase domain protein"/>
    <property type="match status" value="1"/>
</dbReference>
<keyword evidence="3" id="KW-0472">Membrane</keyword>
<dbReference type="GO" id="GO:0005886">
    <property type="term" value="C:plasma membrane"/>
    <property type="evidence" value="ECO:0007669"/>
    <property type="project" value="TreeGrafter"/>
</dbReference>
<evidence type="ECO:0000313" key="7">
    <source>
        <dbReference type="Proteomes" id="UP001228113"/>
    </source>
</evidence>
<dbReference type="InterPro" id="IPR000014">
    <property type="entry name" value="PAS"/>
</dbReference>
<dbReference type="SUPFAM" id="SSF55785">
    <property type="entry name" value="PYP-like sensor domain (PAS domain)"/>
    <property type="match status" value="1"/>
</dbReference>
<comment type="catalytic activity">
    <reaction evidence="2">
        <text>2 GTP = 3',3'-c-di-GMP + 2 diphosphate</text>
        <dbReference type="Rhea" id="RHEA:24898"/>
        <dbReference type="ChEBI" id="CHEBI:33019"/>
        <dbReference type="ChEBI" id="CHEBI:37565"/>
        <dbReference type="ChEBI" id="CHEBI:58805"/>
        <dbReference type="EC" id="2.7.7.65"/>
    </reaction>
</comment>
<dbReference type="EC" id="2.7.7.65" evidence="1"/>
<feature type="domain" description="GGDEF" evidence="5">
    <location>
        <begin position="388"/>
        <end position="522"/>
    </location>
</feature>
<reference evidence="6" key="1">
    <citation type="journal article" date="2023" name="Int. J. Syst. Evol. Microbiol.">
        <title>Mesoterricola silvestris gen. nov., sp. nov., Mesoterricola sediminis sp. nov., Geothrix oryzae sp. nov., Geothrix edaphica sp. nov., Geothrix rubra sp. nov., and Geothrix limicola sp. nov., six novel members of Acidobacteriota isolated from soils.</title>
        <authorList>
            <person name="Itoh H."/>
            <person name="Sugisawa Y."/>
            <person name="Mise K."/>
            <person name="Xu Z."/>
            <person name="Kuniyasu M."/>
            <person name="Ushijima N."/>
            <person name="Kawano K."/>
            <person name="Kobayashi E."/>
            <person name="Shiratori Y."/>
            <person name="Masuda Y."/>
            <person name="Senoo K."/>
        </authorList>
    </citation>
    <scope>NUCLEOTIDE SEQUENCE</scope>
    <source>
        <strain evidence="6">W786</strain>
    </source>
</reference>
<dbReference type="Proteomes" id="UP001228113">
    <property type="component" value="Chromosome"/>
</dbReference>
<dbReference type="Pfam" id="PF00990">
    <property type="entry name" value="GGDEF"/>
    <property type="match status" value="1"/>
</dbReference>
<keyword evidence="3" id="KW-0812">Transmembrane</keyword>
<feature type="transmembrane region" description="Helical" evidence="3">
    <location>
        <begin position="178"/>
        <end position="197"/>
    </location>
</feature>
<dbReference type="CDD" id="cd01949">
    <property type="entry name" value="GGDEF"/>
    <property type="match status" value="1"/>
</dbReference>
<evidence type="ECO:0000259" key="5">
    <source>
        <dbReference type="PROSITE" id="PS50887"/>
    </source>
</evidence>
<proteinExistence type="predicted"/>
<dbReference type="InterPro" id="IPR031621">
    <property type="entry name" value="HisKA_7TM"/>
</dbReference>
<dbReference type="GO" id="GO:1902201">
    <property type="term" value="P:negative regulation of bacterial-type flagellum-dependent cell motility"/>
    <property type="evidence" value="ECO:0007669"/>
    <property type="project" value="TreeGrafter"/>
</dbReference>
<dbReference type="PROSITE" id="PS50887">
    <property type="entry name" value="GGDEF"/>
    <property type="match status" value="1"/>
</dbReference>
<name>A0AA48KFD3_9BACT</name>
<dbReference type="GO" id="GO:0052621">
    <property type="term" value="F:diguanylate cyclase activity"/>
    <property type="evidence" value="ECO:0007669"/>
    <property type="project" value="UniProtKB-EC"/>
</dbReference>
<feature type="domain" description="PAC" evidence="4">
    <location>
        <begin position="304"/>
        <end position="356"/>
    </location>
</feature>
<feature type="transmembrane region" description="Helical" evidence="3">
    <location>
        <begin position="209"/>
        <end position="227"/>
    </location>
</feature>
<evidence type="ECO:0000256" key="3">
    <source>
        <dbReference type="SAM" id="Phobius"/>
    </source>
</evidence>
<dbReference type="KEGG" id="msea:METESE_31600"/>
<dbReference type="SUPFAM" id="SSF55073">
    <property type="entry name" value="Nucleotide cyclase"/>
    <property type="match status" value="1"/>
</dbReference>
<protein>
    <recommendedName>
        <fullName evidence="1">diguanylate cyclase</fullName>
        <ecNumber evidence="1">2.7.7.65</ecNumber>
    </recommendedName>
</protein>
<dbReference type="GO" id="GO:0043709">
    <property type="term" value="P:cell adhesion involved in single-species biofilm formation"/>
    <property type="evidence" value="ECO:0007669"/>
    <property type="project" value="TreeGrafter"/>
</dbReference>
<dbReference type="InterPro" id="IPR013656">
    <property type="entry name" value="PAS_4"/>
</dbReference>
<dbReference type="InterPro" id="IPR001610">
    <property type="entry name" value="PAC"/>
</dbReference>
<keyword evidence="7" id="KW-1185">Reference proteome</keyword>
<dbReference type="NCBIfam" id="TIGR00254">
    <property type="entry name" value="GGDEF"/>
    <property type="match status" value="1"/>
</dbReference>
<organism evidence="6 7">
    <name type="scientific">Mesoterricola sediminis</name>
    <dbReference type="NCBI Taxonomy" id="2927980"/>
    <lineage>
        <taxon>Bacteria</taxon>
        <taxon>Pseudomonadati</taxon>
        <taxon>Acidobacteriota</taxon>
        <taxon>Holophagae</taxon>
        <taxon>Holophagales</taxon>
        <taxon>Holophagaceae</taxon>
        <taxon>Mesoterricola</taxon>
    </lineage>
</organism>
<dbReference type="InterPro" id="IPR000700">
    <property type="entry name" value="PAS-assoc_C"/>
</dbReference>
<dbReference type="InterPro" id="IPR000160">
    <property type="entry name" value="GGDEF_dom"/>
</dbReference>
<dbReference type="InterPro" id="IPR050469">
    <property type="entry name" value="Diguanylate_Cyclase"/>
</dbReference>
<gene>
    <name evidence="6" type="ORF">METESE_31600</name>
</gene>
<evidence type="ECO:0000313" key="6">
    <source>
        <dbReference type="EMBL" id="BDU78202.1"/>
    </source>
</evidence>
<dbReference type="Pfam" id="PF16927">
    <property type="entry name" value="HisKA_7TM"/>
    <property type="match status" value="1"/>
</dbReference>
<feature type="transmembrane region" description="Helical" evidence="3">
    <location>
        <begin position="69"/>
        <end position="89"/>
    </location>
</feature>
<dbReference type="InterPro" id="IPR043128">
    <property type="entry name" value="Rev_trsase/Diguanyl_cyclase"/>
</dbReference>
<accession>A0AA48KFD3</accession>
<dbReference type="SMART" id="SM00267">
    <property type="entry name" value="GGDEF"/>
    <property type="match status" value="1"/>
</dbReference>
<feature type="transmembrane region" description="Helical" evidence="3">
    <location>
        <begin position="6"/>
        <end position="26"/>
    </location>
</feature>
<feature type="transmembrane region" description="Helical" evidence="3">
    <location>
        <begin position="101"/>
        <end position="124"/>
    </location>
</feature>
<feature type="transmembrane region" description="Helical" evidence="3">
    <location>
        <begin position="144"/>
        <end position="166"/>
    </location>
</feature>
<dbReference type="Pfam" id="PF08448">
    <property type="entry name" value="PAS_4"/>
    <property type="match status" value="1"/>
</dbReference>
<feature type="transmembrane region" description="Helical" evidence="3">
    <location>
        <begin position="33"/>
        <end position="53"/>
    </location>
</feature>
<dbReference type="SMART" id="SM00086">
    <property type="entry name" value="PAC"/>
    <property type="match status" value="1"/>
</dbReference>
<sequence>MRTPDLLAATLAASSALSFFLAGFGLSRRGSRGAVEFSGFMGASAIYALGYALELGCADLPGMLGALRFQYLGIPFICYCWLLFALRFTGLERPFRILRPVLAAPAVAAVLLFWTNDLHGWFYVRSWVRTDAPFPLIGVVHGPAYWIHVGIAQVELMAGIAVLLAYARGARHRHRSQALTAAFASAFPMVVFLAYLAGATPWHLDISPLGTVCSGLLFSWAIFRLGILELVPAARELAIDSLRDGFLVLDRKGVVADANAAARHLLAGVTVREGLPIADPGGNAPWLPGVIALARGERRGPGSERLEIRAVQPGGDARHLALEALPLRDPRGRLTGSVVVIRDVTELTVLMDRLTEMAVTDELTGLFNRRRFQELGSREAGLAQRTCRPLAVALLDVDHFKLVNDHYGHDAGDAALKEVARRLSRALRAGDVLCRYGGEEFALLLPDTGPAGAALAFERFRLAVRGAPVIWGDTAIPVTLSLGYHAAVPAQGEGLETFLTRADEALYRAKSLGRDRCEAWTEGPPAPLAR</sequence>
<dbReference type="RefSeq" id="WP_316410620.1">
    <property type="nucleotide sequence ID" value="NZ_AP027081.1"/>
</dbReference>
<dbReference type="InterPro" id="IPR029787">
    <property type="entry name" value="Nucleotide_cyclase"/>
</dbReference>
<dbReference type="PANTHER" id="PTHR45138:SF9">
    <property type="entry name" value="DIGUANYLATE CYCLASE DGCM-RELATED"/>
    <property type="match status" value="1"/>
</dbReference>
<dbReference type="Gene3D" id="3.30.450.20">
    <property type="entry name" value="PAS domain"/>
    <property type="match status" value="1"/>
</dbReference>
<keyword evidence="3" id="KW-1133">Transmembrane helix</keyword>
<dbReference type="CDD" id="cd00130">
    <property type="entry name" value="PAS"/>
    <property type="match status" value="1"/>
</dbReference>
<evidence type="ECO:0000256" key="2">
    <source>
        <dbReference type="ARBA" id="ARBA00034247"/>
    </source>
</evidence>
<dbReference type="AlphaFoldDB" id="A0AA48KFD3"/>
<dbReference type="Gene3D" id="3.30.70.270">
    <property type="match status" value="1"/>
</dbReference>
<dbReference type="PANTHER" id="PTHR45138">
    <property type="entry name" value="REGULATORY COMPONENTS OF SENSORY TRANSDUCTION SYSTEM"/>
    <property type="match status" value="1"/>
</dbReference>
<evidence type="ECO:0000259" key="4">
    <source>
        <dbReference type="PROSITE" id="PS50113"/>
    </source>
</evidence>
<dbReference type="InterPro" id="IPR035965">
    <property type="entry name" value="PAS-like_dom_sf"/>
</dbReference>
<dbReference type="PROSITE" id="PS50113">
    <property type="entry name" value="PAC"/>
    <property type="match status" value="1"/>
</dbReference>